<keyword evidence="1" id="KW-1133">Transmembrane helix</keyword>
<gene>
    <name evidence="2" type="ORF">JCM19294_2041</name>
</gene>
<protein>
    <submittedName>
        <fullName evidence="2">Uncharacterized protein</fullName>
    </submittedName>
</protein>
<keyword evidence="1" id="KW-0472">Membrane</keyword>
<evidence type="ECO:0000256" key="1">
    <source>
        <dbReference type="SAM" id="Phobius"/>
    </source>
</evidence>
<name>A0A090Q477_9FLAO</name>
<feature type="transmembrane region" description="Helical" evidence="1">
    <location>
        <begin position="26"/>
        <end position="45"/>
    </location>
</feature>
<proteinExistence type="predicted"/>
<feature type="transmembrane region" description="Helical" evidence="1">
    <location>
        <begin position="128"/>
        <end position="145"/>
    </location>
</feature>
<organism evidence="2 3">
    <name type="scientific">Nonlabens tegetincola</name>
    <dbReference type="NCBI Taxonomy" id="323273"/>
    <lineage>
        <taxon>Bacteria</taxon>
        <taxon>Pseudomonadati</taxon>
        <taxon>Bacteroidota</taxon>
        <taxon>Flavobacteriia</taxon>
        <taxon>Flavobacteriales</taxon>
        <taxon>Flavobacteriaceae</taxon>
        <taxon>Nonlabens</taxon>
    </lineage>
</organism>
<feature type="transmembrane region" description="Helical" evidence="1">
    <location>
        <begin position="96"/>
        <end position="116"/>
    </location>
</feature>
<sequence length="234" mass="28123">MIARFLQQIDSVFDQRYFLKRRRQNIWLRVLHYTAYLILLIQILYNKHYEVYGPYYLLISAIFILVFQTIVKLNKVNTDKAGFKEPEKKVNHFSKFGWLLFLLCVSLYIVLFKDIIEFGVDDWLENNIFYLIVILIVLVIASYKIQIEEQAIVAINKNQLIFRKNDIEYFDTIINFKEIRLSEKFVAVTSIENRVDYLYFFDFEKESLLKLKMFFKQHIPSIDVKIVEEKNAPS</sequence>
<keyword evidence="3" id="KW-1185">Reference proteome</keyword>
<dbReference type="AlphaFoldDB" id="A0A090Q477"/>
<accession>A0A090Q477</accession>
<dbReference type="EMBL" id="BBML01000002">
    <property type="protein sequence ID" value="GAK96528.1"/>
    <property type="molecule type" value="Genomic_DNA"/>
</dbReference>
<reference evidence="2" key="1">
    <citation type="journal article" date="2014" name="Genome Announc.">
        <title>Draft Genome Sequences of Marine Flavobacterium Nonlabens Strains NR17, NR24, NR27, NR32, NR33, and Ara13.</title>
        <authorList>
            <person name="Nakanishi M."/>
            <person name="Meirelles P."/>
            <person name="Suzuki R."/>
            <person name="Takatani N."/>
            <person name="Mino S."/>
            <person name="Suda W."/>
            <person name="Oshima K."/>
            <person name="Hattori M."/>
            <person name="Ohkuma M."/>
            <person name="Hosokawa M."/>
            <person name="Miyashita K."/>
            <person name="Thompson F.L."/>
            <person name="Niwa A."/>
            <person name="Sawabe T."/>
            <person name="Sawabe T."/>
        </authorList>
    </citation>
    <scope>NUCLEOTIDE SEQUENCE [LARGE SCALE GENOMIC DNA]</scope>
    <source>
        <strain evidence="2">JCM 19294</strain>
    </source>
</reference>
<evidence type="ECO:0000313" key="2">
    <source>
        <dbReference type="EMBL" id="GAK96528.1"/>
    </source>
</evidence>
<dbReference type="Proteomes" id="UP000029221">
    <property type="component" value="Unassembled WGS sequence"/>
</dbReference>
<evidence type="ECO:0000313" key="3">
    <source>
        <dbReference type="Proteomes" id="UP000029221"/>
    </source>
</evidence>
<feature type="transmembrane region" description="Helical" evidence="1">
    <location>
        <begin position="51"/>
        <end position="71"/>
    </location>
</feature>
<keyword evidence="1" id="KW-0812">Transmembrane</keyword>
<comment type="caution">
    <text evidence="2">The sequence shown here is derived from an EMBL/GenBank/DDBJ whole genome shotgun (WGS) entry which is preliminary data.</text>
</comment>